<name>A0A101JT62_9ACTN</name>
<dbReference type="AlphaFoldDB" id="A0A101JT62"/>
<evidence type="ECO:0000313" key="4">
    <source>
        <dbReference type="EMBL" id="KUL32509.1"/>
    </source>
</evidence>
<accession>A0A101JT62</accession>
<evidence type="ECO:0000256" key="2">
    <source>
        <dbReference type="SAM" id="Phobius"/>
    </source>
</evidence>
<dbReference type="InterPro" id="IPR035897">
    <property type="entry name" value="Toll_tir_struct_dom_sf"/>
</dbReference>
<evidence type="ECO:0000259" key="3">
    <source>
        <dbReference type="PROSITE" id="PS50104"/>
    </source>
</evidence>
<feature type="transmembrane region" description="Helical" evidence="2">
    <location>
        <begin position="416"/>
        <end position="439"/>
    </location>
</feature>
<reference evidence="5" key="1">
    <citation type="submission" date="2015-10" db="EMBL/GenBank/DDBJ databases">
        <authorList>
            <person name="Ju K.-S."/>
            <person name="Doroghazi J.R."/>
            <person name="Metcalf W.W."/>
        </authorList>
    </citation>
    <scope>NUCLEOTIDE SEQUENCE [LARGE SCALE GENOMIC DNA]</scope>
    <source>
        <strain evidence="5">NRRL 3151</strain>
    </source>
</reference>
<gene>
    <name evidence="4" type="ORF">ADL12_22895</name>
</gene>
<dbReference type="RefSeq" id="WP_062704608.1">
    <property type="nucleotide sequence ID" value="NZ_LLZG01000220.1"/>
</dbReference>
<keyword evidence="5" id="KW-1185">Reference proteome</keyword>
<proteinExistence type="predicted"/>
<dbReference type="PROSITE" id="PS50104">
    <property type="entry name" value="TIR"/>
    <property type="match status" value="1"/>
</dbReference>
<keyword evidence="2" id="KW-1133">Transmembrane helix</keyword>
<feature type="domain" description="TIR" evidence="3">
    <location>
        <begin position="1"/>
        <end position="145"/>
    </location>
</feature>
<dbReference type="Gene3D" id="3.40.50.10140">
    <property type="entry name" value="Toll/interleukin-1 receptor homology (TIR) domain"/>
    <property type="match status" value="1"/>
</dbReference>
<sequence>MGGIFINYRRGDHEDAVRELYDRLEQHFGEDQVFRDVASIVPGQRYPDTLRERVADCEVLLVVVHRGWLGARGPSGGMRLDDEGDWVRREIDQALHTGKTVIPLLLDGAAPPRPDQLPLPIRELAHRNAQSLRAARFEDDLAELIAVLETDVSRTWRPVPPPPPGYRPGWWLGVLTALLAGAALLGVPALPRDDDWARGEGLPWTLYATLGGCLLLCAPLVAVAVGRFLLRRPIDSWERDLHTVKHRTYVRQTWPMGAGLVLLGLFPALQTWGDKGKWGSLVLLLVMGLAVAHTAATHIRLTRRDADLWARWPQGLPDRVTRPVLRRALARLELRLAESRPPLSREQREKADWELKDMRRALGRLADEARRSRVRWLCQDHPWILGGYCVGLALVTALAVASGLAFDAAGEGRPRVYVTLAVVVLVGAALALSTMELALRHQRRLRTDLVTEAAERIALLADRVAALSAPARTRRPAPAPRPEEFAEPD</sequence>
<dbReference type="Pfam" id="PF13676">
    <property type="entry name" value="TIR_2"/>
    <property type="match status" value="1"/>
</dbReference>
<feature type="region of interest" description="Disordered" evidence="1">
    <location>
        <begin position="469"/>
        <end position="489"/>
    </location>
</feature>
<protein>
    <recommendedName>
        <fullName evidence="3">TIR domain-containing protein</fullName>
    </recommendedName>
</protein>
<dbReference type="GO" id="GO:0007165">
    <property type="term" value="P:signal transduction"/>
    <property type="evidence" value="ECO:0007669"/>
    <property type="project" value="InterPro"/>
</dbReference>
<feature type="transmembrane region" description="Helical" evidence="2">
    <location>
        <begin position="207"/>
        <end position="230"/>
    </location>
</feature>
<feature type="transmembrane region" description="Helical" evidence="2">
    <location>
        <begin position="278"/>
        <end position="296"/>
    </location>
</feature>
<evidence type="ECO:0000256" key="1">
    <source>
        <dbReference type="SAM" id="MobiDB-lite"/>
    </source>
</evidence>
<evidence type="ECO:0000313" key="5">
    <source>
        <dbReference type="Proteomes" id="UP000053923"/>
    </source>
</evidence>
<feature type="transmembrane region" description="Helical" evidence="2">
    <location>
        <begin position="169"/>
        <end position="187"/>
    </location>
</feature>
<feature type="transmembrane region" description="Helical" evidence="2">
    <location>
        <begin position="254"/>
        <end position="272"/>
    </location>
</feature>
<keyword evidence="2" id="KW-0472">Membrane</keyword>
<organism evidence="4 5">
    <name type="scientific">Streptomyces regalis</name>
    <dbReference type="NCBI Taxonomy" id="68262"/>
    <lineage>
        <taxon>Bacteria</taxon>
        <taxon>Bacillati</taxon>
        <taxon>Actinomycetota</taxon>
        <taxon>Actinomycetes</taxon>
        <taxon>Kitasatosporales</taxon>
        <taxon>Streptomycetaceae</taxon>
        <taxon>Streptomyces</taxon>
    </lineage>
</organism>
<comment type="caution">
    <text evidence="4">The sequence shown here is derived from an EMBL/GenBank/DDBJ whole genome shotgun (WGS) entry which is preliminary data.</text>
</comment>
<dbReference type="OrthoDB" id="3654490at2"/>
<dbReference type="Proteomes" id="UP000053923">
    <property type="component" value="Unassembled WGS sequence"/>
</dbReference>
<dbReference type="SUPFAM" id="SSF52200">
    <property type="entry name" value="Toll/Interleukin receptor TIR domain"/>
    <property type="match status" value="1"/>
</dbReference>
<dbReference type="InterPro" id="IPR000157">
    <property type="entry name" value="TIR_dom"/>
</dbReference>
<dbReference type="EMBL" id="LLZG01000220">
    <property type="protein sequence ID" value="KUL32509.1"/>
    <property type="molecule type" value="Genomic_DNA"/>
</dbReference>
<feature type="transmembrane region" description="Helical" evidence="2">
    <location>
        <begin position="383"/>
        <end position="404"/>
    </location>
</feature>
<keyword evidence="2" id="KW-0812">Transmembrane</keyword>